<dbReference type="InterPro" id="IPR029069">
    <property type="entry name" value="HotDog_dom_sf"/>
</dbReference>
<dbReference type="InterPro" id="IPR052061">
    <property type="entry name" value="PTE-AB_protein"/>
</dbReference>
<feature type="domain" description="Thioesterase" evidence="1">
    <location>
        <begin position="104"/>
        <end position="184"/>
    </location>
</feature>
<reference evidence="2" key="1">
    <citation type="submission" date="2023-06" db="EMBL/GenBank/DDBJ databases">
        <title>Genome-scale phylogeny and comparative genomics of the fungal order Sordariales.</title>
        <authorList>
            <consortium name="Lawrence Berkeley National Laboratory"/>
            <person name="Hensen N."/>
            <person name="Bonometti L."/>
            <person name="Westerberg I."/>
            <person name="Brannstrom I.O."/>
            <person name="Guillou S."/>
            <person name="Cros-Aarteil S."/>
            <person name="Calhoun S."/>
            <person name="Haridas S."/>
            <person name="Kuo A."/>
            <person name="Mondo S."/>
            <person name="Pangilinan J."/>
            <person name="Riley R."/>
            <person name="LaButti K."/>
            <person name="Andreopoulos B."/>
            <person name="Lipzen A."/>
            <person name="Chen C."/>
            <person name="Yanf M."/>
            <person name="Daum C."/>
            <person name="Ng V."/>
            <person name="Clum A."/>
            <person name="Steindorff A."/>
            <person name="Ohm R."/>
            <person name="Martin F."/>
            <person name="Silar P."/>
            <person name="Natvig D."/>
            <person name="Lalanne C."/>
            <person name="Gautier V."/>
            <person name="Ament-velasquez S.L."/>
            <person name="Kruys A."/>
            <person name="Hutchinson M.I."/>
            <person name="Powell A.J."/>
            <person name="Barry K."/>
            <person name="Miller A.N."/>
            <person name="Grigoriev I.V."/>
            <person name="Debuchy R."/>
            <person name="Gladieux P."/>
            <person name="Thoren M.H."/>
            <person name="Johannesson H."/>
        </authorList>
    </citation>
    <scope>NUCLEOTIDE SEQUENCE</scope>
    <source>
        <strain evidence="2">SMH3391-2</strain>
    </source>
</reference>
<comment type="caution">
    <text evidence="2">The sequence shown here is derived from an EMBL/GenBank/DDBJ whole genome shotgun (WGS) entry which is preliminary data.</text>
</comment>
<sequence>MSQKVIPTAAAAVAAAAALEVAHFRSIPWCAAHLSASPNLVVEQAFSRTPKDQYEDALLSQTLNRKGAIPAFVTFYTKPAEARDLVREVKAFLSLGPMVNGWAGICHGGIAMTILDEVMGQLPAVNKLRGNLPDIPLMTAYLNTTFVRPVRTPTTIMVTARLLKVEGRKQFADAVIEDEKGEVLAKAEALFVMLKAKL</sequence>
<dbReference type="InterPro" id="IPR006683">
    <property type="entry name" value="Thioestr_dom"/>
</dbReference>
<keyword evidence="3" id="KW-1185">Reference proteome</keyword>
<dbReference type="AlphaFoldDB" id="A0AA40C8K6"/>
<protein>
    <submittedName>
        <fullName evidence="2">HotDog domain-containing protein</fullName>
    </submittedName>
</protein>
<dbReference type="PANTHER" id="PTHR47260:SF6">
    <property type="entry name" value="THIOESTERASE DOMAIN-CONTAINING PROTEIN"/>
    <property type="match status" value="1"/>
</dbReference>
<dbReference type="PANTHER" id="PTHR47260">
    <property type="entry name" value="UPF0644 PROTEIN PB2B4.06"/>
    <property type="match status" value="1"/>
</dbReference>
<dbReference type="Proteomes" id="UP001174934">
    <property type="component" value="Unassembled WGS sequence"/>
</dbReference>
<accession>A0AA40C8K6</accession>
<evidence type="ECO:0000313" key="2">
    <source>
        <dbReference type="EMBL" id="KAK0629541.1"/>
    </source>
</evidence>
<evidence type="ECO:0000313" key="3">
    <source>
        <dbReference type="Proteomes" id="UP001174934"/>
    </source>
</evidence>
<gene>
    <name evidence="2" type="ORF">B0T17DRAFT_506083</name>
</gene>
<name>A0AA40C8K6_9PEZI</name>
<evidence type="ECO:0000259" key="1">
    <source>
        <dbReference type="Pfam" id="PF03061"/>
    </source>
</evidence>
<dbReference type="Gene3D" id="3.10.129.10">
    <property type="entry name" value="Hotdog Thioesterase"/>
    <property type="match status" value="1"/>
</dbReference>
<dbReference type="Pfam" id="PF03061">
    <property type="entry name" value="4HBT"/>
    <property type="match status" value="1"/>
</dbReference>
<proteinExistence type="predicted"/>
<dbReference type="EMBL" id="JAULSR010000002">
    <property type="protein sequence ID" value="KAK0629541.1"/>
    <property type="molecule type" value="Genomic_DNA"/>
</dbReference>
<dbReference type="SUPFAM" id="SSF54637">
    <property type="entry name" value="Thioesterase/thiol ester dehydrase-isomerase"/>
    <property type="match status" value="1"/>
</dbReference>
<organism evidence="2 3">
    <name type="scientific">Bombardia bombarda</name>
    <dbReference type="NCBI Taxonomy" id="252184"/>
    <lineage>
        <taxon>Eukaryota</taxon>
        <taxon>Fungi</taxon>
        <taxon>Dikarya</taxon>
        <taxon>Ascomycota</taxon>
        <taxon>Pezizomycotina</taxon>
        <taxon>Sordariomycetes</taxon>
        <taxon>Sordariomycetidae</taxon>
        <taxon>Sordariales</taxon>
        <taxon>Lasiosphaeriaceae</taxon>
        <taxon>Bombardia</taxon>
    </lineage>
</organism>
<dbReference type="CDD" id="cd03443">
    <property type="entry name" value="PaaI_thioesterase"/>
    <property type="match status" value="1"/>
</dbReference>